<protein>
    <recommendedName>
        <fullName evidence="6">Vesicular-fusion protein SEC18</fullName>
    </recommendedName>
</protein>
<feature type="domain" description="CDC48 N-terminal subdomain" evidence="8">
    <location>
        <begin position="44"/>
        <end position="122"/>
    </location>
</feature>
<keyword evidence="4 6" id="KW-0547">Nucleotide-binding</keyword>
<dbReference type="GO" id="GO:0016887">
    <property type="term" value="F:ATP hydrolysis activity"/>
    <property type="evidence" value="ECO:0007669"/>
    <property type="project" value="InterPro"/>
</dbReference>
<evidence type="ECO:0000256" key="1">
    <source>
        <dbReference type="ARBA" id="ARBA00004496"/>
    </source>
</evidence>
<comment type="caution">
    <text evidence="9">The sequence shown here is derived from an EMBL/GenBank/DDBJ whole genome shotgun (WGS) entry which is preliminary data.</text>
</comment>
<sequence length="187" mass="21088">MSRLPYQSPSRQPLLQGGGGNYRQSPPIPQDFYASNVPQAQGIPMKVGRCPSDTLAKTNYLFVSPKDFDPAVRHVLVNGQFVFSIKPDEGVPPRQIGTTLFHRRWASLSLNEDIIVTPYRPEGANIYLGKIDLEVGFLRKVENKELFDTEEMSRIFIQVLVFDFHGNNLQVVVRSVHVVDFVAMEKG</sequence>
<dbReference type="GO" id="GO:0005524">
    <property type="term" value="F:ATP binding"/>
    <property type="evidence" value="ECO:0007669"/>
    <property type="project" value="UniProtKB-UniRule"/>
</dbReference>
<dbReference type="InterPro" id="IPR029067">
    <property type="entry name" value="CDC48_domain_2-like_sf"/>
</dbReference>
<evidence type="ECO:0000313" key="10">
    <source>
        <dbReference type="Proteomes" id="UP000789508"/>
    </source>
</evidence>
<evidence type="ECO:0000256" key="7">
    <source>
        <dbReference type="SAM" id="MobiDB-lite"/>
    </source>
</evidence>
<evidence type="ECO:0000259" key="8">
    <source>
        <dbReference type="SMART" id="SM01073"/>
    </source>
</evidence>
<keyword evidence="6" id="KW-0813">Transport</keyword>
<keyword evidence="10" id="KW-1185">Reference proteome</keyword>
<evidence type="ECO:0000256" key="5">
    <source>
        <dbReference type="ARBA" id="ARBA00022840"/>
    </source>
</evidence>
<evidence type="ECO:0000256" key="4">
    <source>
        <dbReference type="ARBA" id="ARBA00022741"/>
    </source>
</evidence>
<keyword evidence="6" id="KW-0378">Hydrolase</keyword>
<dbReference type="InterPro" id="IPR009010">
    <property type="entry name" value="Asp_de-COase-like_dom_sf"/>
</dbReference>
<dbReference type="SUPFAM" id="SSF54585">
    <property type="entry name" value="Cdc48 domain 2-like"/>
    <property type="match status" value="1"/>
</dbReference>
<dbReference type="Gene3D" id="2.40.40.20">
    <property type="match status" value="1"/>
</dbReference>
<dbReference type="FunFam" id="2.40.40.20:FF:000012">
    <property type="entry name" value="Vesicle-fusing ATPase protein"/>
    <property type="match status" value="1"/>
</dbReference>
<dbReference type="GO" id="GO:0043001">
    <property type="term" value="P:Golgi to plasma membrane protein transport"/>
    <property type="evidence" value="ECO:0007669"/>
    <property type="project" value="TreeGrafter"/>
</dbReference>
<reference evidence="9" key="1">
    <citation type="submission" date="2021-06" db="EMBL/GenBank/DDBJ databases">
        <authorList>
            <person name="Kallberg Y."/>
            <person name="Tangrot J."/>
            <person name="Rosling A."/>
        </authorList>
    </citation>
    <scope>NUCLEOTIDE SEQUENCE</scope>
    <source>
        <strain evidence="9">FL130A</strain>
    </source>
</reference>
<accession>A0A9N9HZP9</accession>
<keyword evidence="5 6" id="KW-0067">ATP-binding</keyword>
<evidence type="ECO:0000256" key="3">
    <source>
        <dbReference type="ARBA" id="ARBA00022490"/>
    </source>
</evidence>
<dbReference type="GO" id="GO:0035494">
    <property type="term" value="P:SNARE complex disassembly"/>
    <property type="evidence" value="ECO:0007669"/>
    <property type="project" value="InterPro"/>
</dbReference>
<feature type="region of interest" description="Disordered" evidence="7">
    <location>
        <begin position="1"/>
        <end position="29"/>
    </location>
</feature>
<keyword evidence="6" id="KW-0931">ER-Golgi transport</keyword>
<dbReference type="GO" id="GO:0005795">
    <property type="term" value="C:Golgi stack"/>
    <property type="evidence" value="ECO:0007669"/>
    <property type="project" value="TreeGrafter"/>
</dbReference>
<evidence type="ECO:0000313" key="9">
    <source>
        <dbReference type="EMBL" id="CAG8714878.1"/>
    </source>
</evidence>
<organism evidence="9 10">
    <name type="scientific">Ambispora leptoticha</name>
    <dbReference type="NCBI Taxonomy" id="144679"/>
    <lineage>
        <taxon>Eukaryota</taxon>
        <taxon>Fungi</taxon>
        <taxon>Fungi incertae sedis</taxon>
        <taxon>Mucoromycota</taxon>
        <taxon>Glomeromycotina</taxon>
        <taxon>Glomeromycetes</taxon>
        <taxon>Archaeosporales</taxon>
        <taxon>Ambisporaceae</taxon>
        <taxon>Ambispora</taxon>
    </lineage>
</organism>
<dbReference type="GO" id="GO:0006891">
    <property type="term" value="P:intra-Golgi vesicle-mediated transport"/>
    <property type="evidence" value="ECO:0007669"/>
    <property type="project" value="TreeGrafter"/>
</dbReference>
<dbReference type="SMART" id="SM01073">
    <property type="entry name" value="CDC48_N"/>
    <property type="match status" value="1"/>
</dbReference>
<proteinExistence type="inferred from homology"/>
<dbReference type="SUPFAM" id="SSF50692">
    <property type="entry name" value="ADC-like"/>
    <property type="match status" value="1"/>
</dbReference>
<name>A0A9N9HZP9_9GLOM</name>
<dbReference type="OrthoDB" id="9982946at2759"/>
<dbReference type="EMBL" id="CAJVPS010023942">
    <property type="protein sequence ID" value="CAG8714878.1"/>
    <property type="molecule type" value="Genomic_DNA"/>
</dbReference>
<evidence type="ECO:0000256" key="2">
    <source>
        <dbReference type="ARBA" id="ARBA00006914"/>
    </source>
</evidence>
<dbReference type="Gene3D" id="3.10.330.10">
    <property type="match status" value="1"/>
</dbReference>
<feature type="compositionally biased region" description="Polar residues" evidence="7">
    <location>
        <begin position="1"/>
        <end position="13"/>
    </location>
</feature>
<dbReference type="InterPro" id="IPR003338">
    <property type="entry name" value="CDC4_N-term_subdom"/>
</dbReference>
<comment type="similarity">
    <text evidence="2 6">Belongs to the AAA ATPase family.</text>
</comment>
<dbReference type="InterPro" id="IPR039812">
    <property type="entry name" value="Vesicle-fus_ATPase"/>
</dbReference>
<dbReference type="AlphaFoldDB" id="A0A9N9HZP9"/>
<comment type="subcellular location">
    <subcellularLocation>
        <location evidence="1 6">Cytoplasm</location>
    </subcellularLocation>
</comment>
<gene>
    <name evidence="9" type="ORF">ALEPTO_LOCUS12031</name>
</gene>
<keyword evidence="6" id="KW-0653">Protein transport</keyword>
<keyword evidence="3 6" id="KW-0963">Cytoplasm</keyword>
<evidence type="ECO:0000256" key="6">
    <source>
        <dbReference type="RuleBase" id="RU367045"/>
    </source>
</evidence>
<comment type="function">
    <text evidence="6">Required for vesicle-mediated transport. Catalyzes the fusion of transport vesicles within the Golgi cisternae. Is also required for transport from the endoplasmic reticulum to the Golgi stack. Seems to function as a fusion protein required for the delivery of cargo proteins to all compartments of the Golgi stack independent of vesicle origin.</text>
</comment>
<dbReference type="Proteomes" id="UP000789508">
    <property type="component" value="Unassembled WGS sequence"/>
</dbReference>
<feature type="non-terminal residue" evidence="9">
    <location>
        <position position="1"/>
    </location>
</feature>
<dbReference type="PANTHER" id="PTHR23078">
    <property type="entry name" value="VESICULAR-FUSION PROTEIN NSF"/>
    <property type="match status" value="1"/>
</dbReference>
<dbReference type="PANTHER" id="PTHR23078:SF3">
    <property type="entry name" value="VESICLE-FUSING ATPASE"/>
    <property type="match status" value="1"/>
</dbReference>